<comment type="catalytic activity">
    <reaction evidence="8">
        <text>a 3'-end 3'-phospho-ribonucleotide-RNA + a 5'-end dephospho-ribonucleoside-RNA + GTP = a ribonucleotidyl-ribonucleotide-RNA + GMP + diphosphate</text>
        <dbReference type="Rhea" id="RHEA:68076"/>
        <dbReference type="Rhea" id="RHEA-COMP:10463"/>
        <dbReference type="Rhea" id="RHEA-COMP:13936"/>
        <dbReference type="Rhea" id="RHEA-COMP:17355"/>
        <dbReference type="ChEBI" id="CHEBI:33019"/>
        <dbReference type="ChEBI" id="CHEBI:37565"/>
        <dbReference type="ChEBI" id="CHEBI:58115"/>
        <dbReference type="ChEBI" id="CHEBI:83062"/>
        <dbReference type="ChEBI" id="CHEBI:138284"/>
        <dbReference type="ChEBI" id="CHEBI:173118"/>
        <dbReference type="EC" id="6.5.1.8"/>
    </reaction>
</comment>
<dbReference type="PANTHER" id="PTHR11118:SF1">
    <property type="entry name" value="RNA-SPLICING LIGASE RTCB HOMOLOG"/>
    <property type="match status" value="1"/>
</dbReference>
<keyword evidence="4" id="KW-0479">Metal-binding</keyword>
<name>A0ABR3GVM8_9PEZI</name>
<organism evidence="9 10">
    <name type="scientific">Discina gigas</name>
    <dbReference type="NCBI Taxonomy" id="1032678"/>
    <lineage>
        <taxon>Eukaryota</taxon>
        <taxon>Fungi</taxon>
        <taxon>Dikarya</taxon>
        <taxon>Ascomycota</taxon>
        <taxon>Pezizomycotina</taxon>
        <taxon>Pezizomycetes</taxon>
        <taxon>Pezizales</taxon>
        <taxon>Discinaceae</taxon>
        <taxon>Discina</taxon>
    </lineage>
</organism>
<dbReference type="InterPro" id="IPR001233">
    <property type="entry name" value="RtcB"/>
</dbReference>
<evidence type="ECO:0000256" key="6">
    <source>
        <dbReference type="ARBA" id="ARBA00023134"/>
    </source>
</evidence>
<gene>
    <name evidence="9" type="ORF">Q9L58_001167</name>
</gene>
<evidence type="ECO:0000256" key="4">
    <source>
        <dbReference type="ARBA" id="ARBA00022723"/>
    </source>
</evidence>
<evidence type="ECO:0000256" key="3">
    <source>
        <dbReference type="ARBA" id="ARBA00022598"/>
    </source>
</evidence>
<keyword evidence="6" id="KW-0342">GTP-binding</keyword>
<evidence type="ECO:0000256" key="1">
    <source>
        <dbReference type="ARBA" id="ARBA00001936"/>
    </source>
</evidence>
<sequence>MPSTRLTLVLNTSQNLRCPLLLSSSSPDCKVAIFTTAKSKLRLKKPSRVFLPGGHELHTSVDILAVLKKDLTLLISAGEDYVGAVSAVHSPSTSAATGSDTAATVHTVTSELSLDPQSITQLETCARLPGMISAVGLPDLHPGTKFPIGCTFVSDGYIHPPLIGGDIGCGMSWYRTTLKSQKLEDASSVKRVAETLRGVEGEWMGTSEREWWLSCSSDQDAASEETKSLSVGEEWDRYLGTIGSGNHFAEIQVVEEIIPYTYPPEFGGNVYTPPFTAGEVLLLVHSGSRGYGQHVLSQFYNPTSDSASDSAISIPADDPKAHAYLALHDGACAWARRNRDLIALRFLHCLEGAAWESPSPHSHSSIRALNAAVQTRKVLDIHHNNVTTTPWPPSPADSPAVPQKQVYIHRKGAAPSTPLIPFLPLPGSRGTPTLMLRPLFTPATGHGAVNALSLAHGAGRAMSRAKARVGIARKYNNDTDVLTSMKPFSRGNSSGGGKSGKGSVLKGAGWVVCDDKELVWEEAPEAYKDVEMVGEDMRRCGVAEVVGRCVPRVTYKVRKE</sequence>
<dbReference type="EC" id="6.5.1.8" evidence="2"/>
<dbReference type="InterPro" id="IPR036025">
    <property type="entry name" value="RtcB-like_sf"/>
</dbReference>
<keyword evidence="3" id="KW-0436">Ligase</keyword>
<evidence type="ECO:0000256" key="2">
    <source>
        <dbReference type="ARBA" id="ARBA00012726"/>
    </source>
</evidence>
<evidence type="ECO:0000256" key="7">
    <source>
        <dbReference type="ARBA" id="ARBA00023211"/>
    </source>
</evidence>
<evidence type="ECO:0000256" key="8">
    <source>
        <dbReference type="ARBA" id="ARBA00047746"/>
    </source>
</evidence>
<accession>A0ABR3GVM8</accession>
<dbReference type="EMBL" id="JBBBZM010000008">
    <property type="protein sequence ID" value="KAL0639850.1"/>
    <property type="molecule type" value="Genomic_DNA"/>
</dbReference>
<evidence type="ECO:0000313" key="10">
    <source>
        <dbReference type="Proteomes" id="UP001447188"/>
    </source>
</evidence>
<comment type="caution">
    <text evidence="9">The sequence shown here is derived from an EMBL/GenBank/DDBJ whole genome shotgun (WGS) entry which is preliminary data.</text>
</comment>
<evidence type="ECO:0000313" key="9">
    <source>
        <dbReference type="EMBL" id="KAL0639850.1"/>
    </source>
</evidence>
<comment type="cofactor">
    <cofactor evidence="1">
        <name>Mn(2+)</name>
        <dbReference type="ChEBI" id="CHEBI:29035"/>
    </cofactor>
</comment>
<protein>
    <recommendedName>
        <fullName evidence="2">3'-phosphate/5'-hydroxy nucleic acid ligase</fullName>
        <ecNumber evidence="2">6.5.1.8</ecNumber>
    </recommendedName>
</protein>
<keyword evidence="5" id="KW-0547">Nucleotide-binding</keyword>
<proteinExistence type="predicted"/>
<dbReference type="Proteomes" id="UP001447188">
    <property type="component" value="Unassembled WGS sequence"/>
</dbReference>
<reference evidence="9 10" key="1">
    <citation type="submission" date="2024-02" db="EMBL/GenBank/DDBJ databases">
        <title>Discinaceae phylogenomics.</title>
        <authorList>
            <person name="Dirks A.C."/>
            <person name="James T.Y."/>
        </authorList>
    </citation>
    <scope>NUCLEOTIDE SEQUENCE [LARGE SCALE GENOMIC DNA]</scope>
    <source>
        <strain evidence="9 10">ACD0624</strain>
    </source>
</reference>
<keyword evidence="10" id="KW-1185">Reference proteome</keyword>
<evidence type="ECO:0000256" key="5">
    <source>
        <dbReference type="ARBA" id="ARBA00022741"/>
    </source>
</evidence>
<dbReference type="SUPFAM" id="SSF103365">
    <property type="entry name" value="Hypothetical protein PH1602"/>
    <property type="match status" value="1"/>
</dbReference>
<dbReference type="Pfam" id="PF01139">
    <property type="entry name" value="RtcB"/>
    <property type="match status" value="1"/>
</dbReference>
<dbReference type="PANTHER" id="PTHR11118">
    <property type="entry name" value="RNA-SPLICING LIGASE RTCB HOMOLOG"/>
    <property type="match status" value="1"/>
</dbReference>
<dbReference type="Gene3D" id="3.90.1860.10">
    <property type="entry name" value="tRNA-splicing ligase RtcB"/>
    <property type="match status" value="1"/>
</dbReference>
<keyword evidence="7" id="KW-0464">Manganese</keyword>